<name>A0ACC0GMY4_9ERIC</name>
<gene>
    <name evidence="1" type="ORF">LOK49_LG09G00036</name>
</gene>
<dbReference type="EMBL" id="CM045765">
    <property type="protein sequence ID" value="KAI8001943.1"/>
    <property type="molecule type" value="Genomic_DNA"/>
</dbReference>
<organism evidence="1 2">
    <name type="scientific">Camellia lanceoleosa</name>
    <dbReference type="NCBI Taxonomy" id="1840588"/>
    <lineage>
        <taxon>Eukaryota</taxon>
        <taxon>Viridiplantae</taxon>
        <taxon>Streptophyta</taxon>
        <taxon>Embryophyta</taxon>
        <taxon>Tracheophyta</taxon>
        <taxon>Spermatophyta</taxon>
        <taxon>Magnoliopsida</taxon>
        <taxon>eudicotyledons</taxon>
        <taxon>Gunneridae</taxon>
        <taxon>Pentapetalae</taxon>
        <taxon>asterids</taxon>
        <taxon>Ericales</taxon>
        <taxon>Theaceae</taxon>
        <taxon>Camellia</taxon>
    </lineage>
</organism>
<sequence length="111" mass="12380">MEAKWCSLPDSYPLRIHGNGSITSTKRSLGSDLPFASLAVLVSRYKGGNDYVGWHADDEKLMVQLLKLPQFPLVVIVEFLLKKKPSKNVPKVLYDDGDVEVLCLDKELGAY</sequence>
<reference evidence="1 2" key="1">
    <citation type="journal article" date="2022" name="Plant J.">
        <title>Chromosome-level genome of Camellia lanceoleosa provides a valuable resource for understanding genome evolution and self-incompatibility.</title>
        <authorList>
            <person name="Gong W."/>
            <person name="Xiao S."/>
            <person name="Wang L."/>
            <person name="Liao Z."/>
            <person name="Chang Y."/>
            <person name="Mo W."/>
            <person name="Hu G."/>
            <person name="Li W."/>
            <person name="Zhao G."/>
            <person name="Zhu H."/>
            <person name="Hu X."/>
            <person name="Ji K."/>
            <person name="Xiang X."/>
            <person name="Song Q."/>
            <person name="Yuan D."/>
            <person name="Jin S."/>
            <person name="Zhang L."/>
        </authorList>
    </citation>
    <scope>NUCLEOTIDE SEQUENCE [LARGE SCALE GENOMIC DNA]</scope>
    <source>
        <strain evidence="1">SQ_2022a</strain>
    </source>
</reference>
<accession>A0ACC0GMY4</accession>
<comment type="caution">
    <text evidence="1">The sequence shown here is derived from an EMBL/GenBank/DDBJ whole genome shotgun (WGS) entry which is preliminary data.</text>
</comment>
<dbReference type="Proteomes" id="UP001060215">
    <property type="component" value="Chromosome 8"/>
</dbReference>
<proteinExistence type="predicted"/>
<keyword evidence="2" id="KW-1185">Reference proteome</keyword>
<evidence type="ECO:0000313" key="2">
    <source>
        <dbReference type="Proteomes" id="UP001060215"/>
    </source>
</evidence>
<protein>
    <submittedName>
        <fullName evidence="1">Uncharacterized protein</fullName>
    </submittedName>
</protein>
<evidence type="ECO:0000313" key="1">
    <source>
        <dbReference type="EMBL" id="KAI8001943.1"/>
    </source>
</evidence>